<accession>A0A1F6VJE5</accession>
<evidence type="ECO:0000313" key="1">
    <source>
        <dbReference type="EMBL" id="OGI69698.1"/>
    </source>
</evidence>
<gene>
    <name evidence="1" type="ORF">A2824_03210</name>
</gene>
<sequence length="260" mass="30259">MMKLEKTPENFIEVEGVRFYGSPDKKLSKNEIYSVDLPLDSELHILRHLSSLEKEFRQKLIGQKMINPYTGQETIINEEYIDSQISTAGGKFNQEQKRLNSPEKIKEIVIQGAEKIIESKDIQWFRKGKQKRCIFSVTFTPELKQNFELDPNIPIGFSNLVKITKELENLTYQKQRGEKEEADQQATKFIQLENPPATETITAVFAWFDNRDNPQLFAVHPGIITPPFPNAKFQSAEELEYNKKFWDQHAFVETKTKTKE</sequence>
<comment type="caution">
    <text evidence="1">The sequence shown here is derived from an EMBL/GenBank/DDBJ whole genome shotgun (WGS) entry which is preliminary data.</text>
</comment>
<organism evidence="1 2">
    <name type="scientific">Candidatus Nomurabacteria bacterium RIFCSPHIGHO2_01_FULL_42_16</name>
    <dbReference type="NCBI Taxonomy" id="1801743"/>
    <lineage>
        <taxon>Bacteria</taxon>
        <taxon>Candidatus Nomuraibacteriota</taxon>
    </lineage>
</organism>
<evidence type="ECO:0000313" key="2">
    <source>
        <dbReference type="Proteomes" id="UP000178059"/>
    </source>
</evidence>
<reference evidence="1 2" key="1">
    <citation type="journal article" date="2016" name="Nat. Commun.">
        <title>Thousands of microbial genomes shed light on interconnected biogeochemical processes in an aquifer system.</title>
        <authorList>
            <person name="Anantharaman K."/>
            <person name="Brown C.T."/>
            <person name="Hug L.A."/>
            <person name="Sharon I."/>
            <person name="Castelle C.J."/>
            <person name="Probst A.J."/>
            <person name="Thomas B.C."/>
            <person name="Singh A."/>
            <person name="Wilkins M.J."/>
            <person name="Karaoz U."/>
            <person name="Brodie E.L."/>
            <person name="Williams K.H."/>
            <person name="Hubbard S.S."/>
            <person name="Banfield J.F."/>
        </authorList>
    </citation>
    <scope>NUCLEOTIDE SEQUENCE [LARGE SCALE GENOMIC DNA]</scope>
</reference>
<dbReference type="Proteomes" id="UP000178059">
    <property type="component" value="Unassembled WGS sequence"/>
</dbReference>
<name>A0A1F6VJE5_9BACT</name>
<dbReference type="EMBL" id="MFTT01000021">
    <property type="protein sequence ID" value="OGI69698.1"/>
    <property type="molecule type" value="Genomic_DNA"/>
</dbReference>
<dbReference type="STRING" id="1801743.A2824_03210"/>
<dbReference type="AlphaFoldDB" id="A0A1F6VJE5"/>
<proteinExistence type="predicted"/>
<protein>
    <submittedName>
        <fullName evidence="1">Uncharacterized protein</fullName>
    </submittedName>
</protein>